<evidence type="ECO:0000313" key="3">
    <source>
        <dbReference type="Proteomes" id="UP000800097"/>
    </source>
</evidence>
<sequence length="284" mass="31492">MYCVRRYRSHATILKRLYLSNCVSSQFTAFQIHHPTPISSSSLSCPTPRLLQNLTRNATTVSFTFRINNLPLASHAPSTTLHQPQNYQRSADRHRSSRATTHSMIPGIFIINTISSSFTPPRKPVDQRPFCQPHPIPILITISSPIHPSIRHPIQRTTPLQNTFSKTQTPPTQTLQPSNPPTNSPIHSASTRVHLPPRPPASAPTSTSHLHLPPPHKRTINPPYVRSMIAAPSLNDASDVNANQGVCCGKKPYMVRASTDGVSQNLRVPVSSDWEEICLSRRGV</sequence>
<keyword evidence="3" id="KW-1185">Reference proteome</keyword>
<feature type="compositionally biased region" description="Low complexity" evidence="1">
    <location>
        <begin position="167"/>
        <end position="177"/>
    </location>
</feature>
<name>A0A6A6JL61_WESOR</name>
<reference evidence="2" key="1">
    <citation type="journal article" date="2020" name="Stud. Mycol.">
        <title>101 Dothideomycetes genomes: a test case for predicting lifestyles and emergence of pathogens.</title>
        <authorList>
            <person name="Haridas S."/>
            <person name="Albert R."/>
            <person name="Binder M."/>
            <person name="Bloem J."/>
            <person name="Labutti K."/>
            <person name="Salamov A."/>
            <person name="Andreopoulos B."/>
            <person name="Baker S."/>
            <person name="Barry K."/>
            <person name="Bills G."/>
            <person name="Bluhm B."/>
            <person name="Cannon C."/>
            <person name="Castanera R."/>
            <person name="Culley D."/>
            <person name="Daum C."/>
            <person name="Ezra D."/>
            <person name="Gonzalez J."/>
            <person name="Henrissat B."/>
            <person name="Kuo A."/>
            <person name="Liang C."/>
            <person name="Lipzen A."/>
            <person name="Lutzoni F."/>
            <person name="Magnuson J."/>
            <person name="Mondo S."/>
            <person name="Nolan M."/>
            <person name="Ohm R."/>
            <person name="Pangilinan J."/>
            <person name="Park H.-J."/>
            <person name="Ramirez L."/>
            <person name="Alfaro M."/>
            <person name="Sun H."/>
            <person name="Tritt A."/>
            <person name="Yoshinaga Y."/>
            <person name="Zwiers L.-H."/>
            <person name="Turgeon B."/>
            <person name="Goodwin S."/>
            <person name="Spatafora J."/>
            <person name="Crous P."/>
            <person name="Grigoriev I."/>
        </authorList>
    </citation>
    <scope>NUCLEOTIDE SEQUENCE</scope>
    <source>
        <strain evidence="2">CBS 379.55</strain>
    </source>
</reference>
<accession>A0A6A6JL61</accession>
<dbReference type="Proteomes" id="UP000800097">
    <property type="component" value="Unassembled WGS sequence"/>
</dbReference>
<evidence type="ECO:0000256" key="1">
    <source>
        <dbReference type="SAM" id="MobiDB-lite"/>
    </source>
</evidence>
<proteinExistence type="predicted"/>
<dbReference type="RefSeq" id="XP_033654939.1">
    <property type="nucleotide sequence ID" value="XM_033798134.1"/>
</dbReference>
<feature type="region of interest" description="Disordered" evidence="1">
    <location>
        <begin position="161"/>
        <end position="220"/>
    </location>
</feature>
<gene>
    <name evidence="2" type="ORF">EI97DRAFT_432280</name>
</gene>
<dbReference type="GeneID" id="54551309"/>
<protein>
    <submittedName>
        <fullName evidence="2">Uncharacterized protein</fullName>
    </submittedName>
</protein>
<feature type="region of interest" description="Disordered" evidence="1">
    <location>
        <begin position="74"/>
        <end position="94"/>
    </location>
</feature>
<feature type="compositionally biased region" description="Polar residues" evidence="1">
    <location>
        <begin position="76"/>
        <end position="89"/>
    </location>
</feature>
<organism evidence="2 3">
    <name type="scientific">Westerdykella ornata</name>
    <dbReference type="NCBI Taxonomy" id="318751"/>
    <lineage>
        <taxon>Eukaryota</taxon>
        <taxon>Fungi</taxon>
        <taxon>Dikarya</taxon>
        <taxon>Ascomycota</taxon>
        <taxon>Pezizomycotina</taxon>
        <taxon>Dothideomycetes</taxon>
        <taxon>Pleosporomycetidae</taxon>
        <taxon>Pleosporales</taxon>
        <taxon>Sporormiaceae</taxon>
        <taxon>Westerdykella</taxon>
    </lineage>
</organism>
<dbReference type="EMBL" id="ML986490">
    <property type="protein sequence ID" value="KAF2277400.1"/>
    <property type="molecule type" value="Genomic_DNA"/>
</dbReference>
<dbReference type="AlphaFoldDB" id="A0A6A6JL61"/>
<evidence type="ECO:0000313" key="2">
    <source>
        <dbReference type="EMBL" id="KAF2277400.1"/>
    </source>
</evidence>